<gene>
    <name evidence="1" type="ORF">BU25DRAFT_218431</name>
</gene>
<evidence type="ECO:0000313" key="2">
    <source>
        <dbReference type="Proteomes" id="UP000799754"/>
    </source>
</evidence>
<sequence>MDTIKFLNLTSSIIAAISAPYNSTSATSPLTARQVSGTGPYAPTTTSNPLLPMHTIYQPANLFVVADSVPVIIWGNSICNTMSGDPYKTLNEELASWGMMVLACGEAASALNTVESQAGKDAWEKVDKEKVGMLGTSCAGADLYTAAEDPRVLSLAILDTGKTSSTAETRAMAANTTKPVFYFSTASTDTGLVSLDHGASGVRADFNAVAKGVPTWYGVLPGTDVEMLSEGSAGKMGRAGRFWAQWMVGGNQSSSEFFVDAAGAESEGWTVVRKGMDVLVS</sequence>
<organism evidence="1 2">
    <name type="scientific">Macroventuria anomochaeta</name>
    <dbReference type="NCBI Taxonomy" id="301207"/>
    <lineage>
        <taxon>Eukaryota</taxon>
        <taxon>Fungi</taxon>
        <taxon>Dikarya</taxon>
        <taxon>Ascomycota</taxon>
        <taxon>Pezizomycotina</taxon>
        <taxon>Dothideomycetes</taxon>
        <taxon>Pleosporomycetidae</taxon>
        <taxon>Pleosporales</taxon>
        <taxon>Pleosporineae</taxon>
        <taxon>Didymellaceae</taxon>
        <taxon>Macroventuria</taxon>
    </lineage>
</organism>
<proteinExistence type="predicted"/>
<reference evidence="1" key="1">
    <citation type="journal article" date="2020" name="Stud. Mycol.">
        <title>101 Dothideomycetes genomes: a test case for predicting lifestyles and emergence of pathogens.</title>
        <authorList>
            <person name="Haridas S."/>
            <person name="Albert R."/>
            <person name="Binder M."/>
            <person name="Bloem J."/>
            <person name="Labutti K."/>
            <person name="Salamov A."/>
            <person name="Andreopoulos B."/>
            <person name="Baker S."/>
            <person name="Barry K."/>
            <person name="Bills G."/>
            <person name="Bluhm B."/>
            <person name="Cannon C."/>
            <person name="Castanera R."/>
            <person name="Culley D."/>
            <person name="Daum C."/>
            <person name="Ezra D."/>
            <person name="Gonzalez J."/>
            <person name="Henrissat B."/>
            <person name="Kuo A."/>
            <person name="Liang C."/>
            <person name="Lipzen A."/>
            <person name="Lutzoni F."/>
            <person name="Magnuson J."/>
            <person name="Mondo S."/>
            <person name="Nolan M."/>
            <person name="Ohm R."/>
            <person name="Pangilinan J."/>
            <person name="Park H.-J."/>
            <person name="Ramirez L."/>
            <person name="Alfaro M."/>
            <person name="Sun H."/>
            <person name="Tritt A."/>
            <person name="Yoshinaga Y."/>
            <person name="Zwiers L.-H."/>
            <person name="Turgeon B."/>
            <person name="Goodwin S."/>
            <person name="Spatafora J."/>
            <person name="Crous P."/>
            <person name="Grigoriev I."/>
        </authorList>
    </citation>
    <scope>NUCLEOTIDE SEQUENCE</scope>
    <source>
        <strain evidence="1">CBS 525.71</strain>
    </source>
</reference>
<comment type="caution">
    <text evidence="1">The sequence shown here is derived from an EMBL/GenBank/DDBJ whole genome shotgun (WGS) entry which is preliminary data.</text>
</comment>
<dbReference type="EMBL" id="MU006748">
    <property type="protein sequence ID" value="KAF2622071.1"/>
    <property type="molecule type" value="Genomic_DNA"/>
</dbReference>
<name>A0ACB6RJ99_9PLEO</name>
<dbReference type="Proteomes" id="UP000799754">
    <property type="component" value="Unassembled WGS sequence"/>
</dbReference>
<keyword evidence="2" id="KW-1185">Reference proteome</keyword>
<evidence type="ECO:0000313" key="1">
    <source>
        <dbReference type="EMBL" id="KAF2622071.1"/>
    </source>
</evidence>
<accession>A0ACB6RJ99</accession>
<protein>
    <submittedName>
        <fullName evidence="1">Uncharacterized protein</fullName>
    </submittedName>
</protein>